<keyword evidence="1" id="KW-0614">Plasmid</keyword>
<reference evidence="2 3" key="2">
    <citation type="submission" date="2018-10" db="EMBL/GenBank/DDBJ databases">
        <authorList>
            <consortium name="NARMS: The National Antimicrobial Resistance Monitoring System"/>
        </authorList>
    </citation>
    <scope>NUCLEOTIDE SEQUENCE [LARGE SCALE GENOMIC DNA]</scope>
    <source>
        <strain evidence="2 3">CVM N17EC1330</strain>
    </source>
</reference>
<dbReference type="AlphaFoldDB" id="A0A075MDU1"/>
<proteinExistence type="predicted"/>
<sequence>MGNKHISASEAKKISSSVIPDADKTLDMIFGEIKLQARLGQTSFIYPVHENILEQVVKVLRESAYRINSSKANENNKFIIEISWQ</sequence>
<organism evidence="1">
    <name type="scientific">Escherichia coli</name>
    <dbReference type="NCBI Taxonomy" id="562"/>
    <lineage>
        <taxon>Bacteria</taxon>
        <taxon>Pseudomonadati</taxon>
        <taxon>Pseudomonadota</taxon>
        <taxon>Gammaproteobacteria</taxon>
        <taxon>Enterobacterales</taxon>
        <taxon>Enterobacteriaceae</taxon>
        <taxon>Escherichia</taxon>
    </lineage>
</organism>
<evidence type="ECO:0000313" key="2">
    <source>
        <dbReference type="EMBL" id="EAC1535322.1"/>
    </source>
</evidence>
<evidence type="ECO:0000313" key="1">
    <source>
        <dbReference type="EMBL" id="AIF78684.1"/>
    </source>
</evidence>
<dbReference type="EMBL" id="KJ484636">
    <property type="protein sequence ID" value="AIF78684.1"/>
    <property type="molecule type" value="Genomic_DNA"/>
</dbReference>
<geneLocation type="plasmid" evidence="1">
    <name>pC59-153</name>
</geneLocation>
<name>A0A075MDU1_ECOLX</name>
<protein>
    <submittedName>
        <fullName evidence="1">Uncharacterized protein</fullName>
    </submittedName>
</protein>
<gene>
    <name evidence="2" type="ORF">D9J61_25535</name>
</gene>
<dbReference type="Proteomes" id="UP000382540">
    <property type="component" value="Unassembled WGS sequence"/>
</dbReference>
<reference evidence="1" key="1">
    <citation type="journal article" date="2014" name="J. Antimicrob. Chemother.">
        <title>Nucleotide sequences of 16 transmissible plasmids identified in nine multidrug-resistant Escherichia coli isolates expressing an ESBL phenotype isolated from food-producing animals and healthy humans.</title>
        <authorList>
            <person name="Wang J."/>
            <person name="Stephan R."/>
            <person name="Power K."/>
            <person name="Yan Q."/>
            <person name="Hachler H."/>
            <person name="Fanning S."/>
        </authorList>
    </citation>
    <scope>NUCLEOTIDE SEQUENCE</scope>
    <source>
        <strain evidence="1">Chicken-59</strain>
        <plasmid evidence="1">pC59-153</plasmid>
    </source>
</reference>
<accession>A0A075MDU1</accession>
<dbReference type="RefSeq" id="WP_015387373.1">
    <property type="nucleotide sequence ID" value="NC_025179.1"/>
</dbReference>
<evidence type="ECO:0000313" key="3">
    <source>
        <dbReference type="Proteomes" id="UP000382540"/>
    </source>
</evidence>
<dbReference type="EMBL" id="AAAGZE010000153">
    <property type="protein sequence ID" value="EAC1535322.1"/>
    <property type="molecule type" value="Genomic_DNA"/>
</dbReference>